<evidence type="ECO:0000256" key="1">
    <source>
        <dbReference type="ARBA" id="ARBA00010835"/>
    </source>
</evidence>
<dbReference type="SUPFAM" id="SSF52113">
    <property type="entry name" value="BRCT domain"/>
    <property type="match status" value="1"/>
</dbReference>
<feature type="domain" description="BRCT" evidence="2">
    <location>
        <begin position="359"/>
        <end position="440"/>
    </location>
</feature>
<dbReference type="SMART" id="SM00937">
    <property type="entry name" value="PCRF"/>
    <property type="match status" value="1"/>
</dbReference>
<sequence>MARKKPSSSASASPIAIGNCEVVVESKNFTTESDQNRLQISLSRNSKIVISGYYFVLVNPKDSDAQSKSLLQEILALYMKELPSMTYAANTGKKSTFLERCVSNGKYCTLVLQSKSRKSPGEVIAAISFQIIPADTRFAEVPLAAVSAVYQHKGIGQLTYLEMRKRLQSVGVHSIFCWADVESEAFWFKQGFVPVGKVDDNGRARRLPIKADIRKSLCFPGGSTLMIAHLPKEYSDNAANSSQDLVCLYSRECIDTGNSVDDMRTKTDGDANHCSCSSSGAKKRTWEASHTSLNSKKVKGSHLIVCQSNSGCVSRSNKSNGCRLDVSPATISMDNDLADVTPTIGGPLTNDNTQKTNCYKIMLMNIVDDAKKSNLTKIIEDLGGSVTSDGRVSTHVITGKVRKTLNICTALCSGAWIISSAWLKESCREGRFVDEMPYILKDDEYESKYRTDLKSTVLRARGNTGGFLKGFQVCLAAHVQPPINTLSAIVRSAGGNVIRNLEKVNDPKRSIFVASEDTMEEASSAIKKGIATFTSKEIKGILRSIILIEITNPVSSSDQLEVEFHPKMAAETSHFHHFYGSRRRSSVAGIRLGRRLLIPAAASSQPMDTHATNSYKHLGMFSLRKKIEDSVNRAEMLGRSALEFEEARQIKQEEMVREYDLWDDLAKSSDILIKLADSAKVVDGLKDLTYKVEEAKLITELAEMDIINYALLKQAYTASVDVSKFLNKYEMSKLLKGKYEFEGACIIVEAGSEGIRSEIWAEQLVGMYMKWAKKQGLNGRIVEKNCGSKAEGAIKSVIIEFEQKYAYGYFLGEKGTHRMITCHPESLSEVSSAAVDIVPLFLEETPEVNVEEKDLQINYIQLCENGRGQKRSIIQIQHLPTGLTVHSSGERNQFSNKMKALNRLKAKLLVISKDQGVSNITKIEKDSIIDHWHQETRRYVFRPYKLVQDVKTGIQLADPNFVLNGNLDPFISAHINNRHVCDLG</sequence>
<dbReference type="SUPFAM" id="SSF55729">
    <property type="entry name" value="Acyl-CoA N-acyltransferases (Nat)"/>
    <property type="match status" value="1"/>
</dbReference>
<dbReference type="InterPro" id="IPR016181">
    <property type="entry name" value="Acyl_CoA_acyltransferase"/>
</dbReference>
<dbReference type="Gene3D" id="3.40.50.10190">
    <property type="entry name" value="BRCT domain"/>
    <property type="match status" value="2"/>
</dbReference>
<dbReference type="SUPFAM" id="SSF75620">
    <property type="entry name" value="Release factor"/>
    <property type="match status" value="1"/>
</dbReference>
<dbReference type="GO" id="GO:0003747">
    <property type="term" value="F:translation release factor activity"/>
    <property type="evidence" value="ECO:0007669"/>
    <property type="project" value="InterPro"/>
</dbReference>
<dbReference type="GO" id="GO:0005737">
    <property type="term" value="C:cytoplasm"/>
    <property type="evidence" value="ECO:0007669"/>
    <property type="project" value="UniProtKB-ARBA"/>
</dbReference>
<comment type="similarity">
    <text evidence="1">Belongs to the prokaryotic/mitochondrial release factor family.</text>
</comment>
<evidence type="ECO:0000313" key="4">
    <source>
        <dbReference type="Proteomes" id="UP001408789"/>
    </source>
</evidence>
<dbReference type="Pfam" id="PF00472">
    <property type="entry name" value="RF-1"/>
    <property type="match status" value="1"/>
</dbReference>
<dbReference type="Pfam" id="PF00533">
    <property type="entry name" value="BRCT"/>
    <property type="match status" value="1"/>
</dbReference>
<dbReference type="PANTHER" id="PTHR43116">
    <property type="entry name" value="PEPTIDE CHAIN RELEASE FACTOR 2"/>
    <property type="match status" value="1"/>
</dbReference>
<dbReference type="Gene3D" id="3.30.160.20">
    <property type="match status" value="1"/>
</dbReference>
<evidence type="ECO:0000259" key="2">
    <source>
        <dbReference type="PROSITE" id="PS50172"/>
    </source>
</evidence>
<dbReference type="AlphaFoldDB" id="A0AAP0DIT6"/>
<accession>A0AAP0DIT6</accession>
<dbReference type="EMBL" id="JBCNJP010000007">
    <property type="protein sequence ID" value="KAK9075881.1"/>
    <property type="molecule type" value="Genomic_DNA"/>
</dbReference>
<dbReference type="Gene3D" id="3.40.630.30">
    <property type="match status" value="1"/>
</dbReference>
<dbReference type="CDD" id="cd17744">
    <property type="entry name" value="BRCT_MDC1_rpt1"/>
    <property type="match status" value="1"/>
</dbReference>
<dbReference type="InterPro" id="IPR045853">
    <property type="entry name" value="Pep_chain_release_fac_I_sf"/>
</dbReference>
<organism evidence="3 4">
    <name type="scientific">Deinandra increscens subsp. villosa</name>
    <dbReference type="NCBI Taxonomy" id="3103831"/>
    <lineage>
        <taxon>Eukaryota</taxon>
        <taxon>Viridiplantae</taxon>
        <taxon>Streptophyta</taxon>
        <taxon>Embryophyta</taxon>
        <taxon>Tracheophyta</taxon>
        <taxon>Spermatophyta</taxon>
        <taxon>Magnoliopsida</taxon>
        <taxon>eudicotyledons</taxon>
        <taxon>Gunneridae</taxon>
        <taxon>Pentapetalae</taxon>
        <taxon>asterids</taxon>
        <taxon>campanulids</taxon>
        <taxon>Asterales</taxon>
        <taxon>Asteraceae</taxon>
        <taxon>Asteroideae</taxon>
        <taxon>Heliantheae alliance</taxon>
        <taxon>Madieae</taxon>
        <taxon>Madiinae</taxon>
        <taxon>Deinandra</taxon>
    </lineage>
</organism>
<dbReference type="Pfam" id="PF03462">
    <property type="entry name" value="PCRF"/>
    <property type="match status" value="1"/>
</dbReference>
<dbReference type="SMART" id="SM00292">
    <property type="entry name" value="BRCT"/>
    <property type="match status" value="2"/>
</dbReference>
<name>A0AAP0DIT6_9ASTR</name>
<gene>
    <name evidence="3" type="ORF">SSX86_004210</name>
</gene>
<dbReference type="InterPro" id="IPR036420">
    <property type="entry name" value="BRCT_dom_sf"/>
</dbReference>
<dbReference type="InterPro" id="IPR001357">
    <property type="entry name" value="BRCT_dom"/>
</dbReference>
<dbReference type="Proteomes" id="UP001408789">
    <property type="component" value="Unassembled WGS sequence"/>
</dbReference>
<proteinExistence type="inferred from homology"/>
<protein>
    <recommendedName>
        <fullName evidence="2">BRCT domain-containing protein</fullName>
    </recommendedName>
</protein>
<comment type="caution">
    <text evidence="3">The sequence shown here is derived from an EMBL/GenBank/DDBJ whole genome shotgun (WGS) entry which is preliminary data.</text>
</comment>
<dbReference type="CDD" id="cd04301">
    <property type="entry name" value="NAT_SF"/>
    <property type="match status" value="1"/>
</dbReference>
<reference evidence="3 4" key="1">
    <citation type="submission" date="2024-04" db="EMBL/GenBank/DDBJ databases">
        <title>The reference genome of an endangered Asteraceae, Deinandra increscens subsp. villosa, native to the Central Coast of California.</title>
        <authorList>
            <person name="Guilliams M."/>
            <person name="Hasenstab-Lehman K."/>
            <person name="Meyer R."/>
            <person name="Mcevoy S."/>
        </authorList>
    </citation>
    <scope>NUCLEOTIDE SEQUENCE [LARGE SCALE GENOMIC DNA]</scope>
    <source>
        <tissue evidence="3">Leaf</tissue>
    </source>
</reference>
<dbReference type="Gene3D" id="3.30.70.1660">
    <property type="match status" value="1"/>
</dbReference>
<evidence type="ECO:0000313" key="3">
    <source>
        <dbReference type="EMBL" id="KAK9075881.1"/>
    </source>
</evidence>
<dbReference type="InterPro" id="IPR000352">
    <property type="entry name" value="Pep_chain_release_fac_I"/>
</dbReference>
<dbReference type="PANTHER" id="PTHR43116:SF4">
    <property type="entry name" value="PEPTIDE CHAIN RELEASE FACTOR PRFB3, CHLOROPLASTIC"/>
    <property type="match status" value="1"/>
</dbReference>
<dbReference type="PROSITE" id="PS50172">
    <property type="entry name" value="BRCT"/>
    <property type="match status" value="1"/>
</dbReference>
<dbReference type="InterPro" id="IPR005139">
    <property type="entry name" value="PCRF"/>
</dbReference>
<keyword evidence="4" id="KW-1185">Reference proteome</keyword>